<dbReference type="Proteomes" id="UP000270094">
    <property type="component" value="Unassembled WGS sequence"/>
</dbReference>
<evidence type="ECO:0008006" key="3">
    <source>
        <dbReference type="Google" id="ProtNLM"/>
    </source>
</evidence>
<protein>
    <recommendedName>
        <fullName evidence="3">ATPase AAA-type core domain-containing protein</fullName>
    </recommendedName>
</protein>
<dbReference type="InterPro" id="IPR027417">
    <property type="entry name" value="P-loop_NTPase"/>
</dbReference>
<name>A0A3P7K0B9_STRVU</name>
<reference evidence="1 2" key="1">
    <citation type="submission" date="2018-11" db="EMBL/GenBank/DDBJ databases">
        <authorList>
            <consortium name="Pathogen Informatics"/>
        </authorList>
    </citation>
    <scope>NUCLEOTIDE SEQUENCE [LARGE SCALE GENOMIC DNA]</scope>
</reference>
<dbReference type="GO" id="GO:0005319">
    <property type="term" value="F:lipid transporter activity"/>
    <property type="evidence" value="ECO:0007669"/>
    <property type="project" value="TreeGrafter"/>
</dbReference>
<dbReference type="GO" id="GO:0016020">
    <property type="term" value="C:membrane"/>
    <property type="evidence" value="ECO:0007669"/>
    <property type="project" value="InterPro"/>
</dbReference>
<keyword evidence="2" id="KW-1185">Reference proteome</keyword>
<dbReference type="InterPro" id="IPR026082">
    <property type="entry name" value="ABCA"/>
</dbReference>
<dbReference type="PANTHER" id="PTHR19229">
    <property type="entry name" value="ATP-BINDING CASSETTE TRANSPORTER SUBFAMILY A ABCA"/>
    <property type="match status" value="1"/>
</dbReference>
<dbReference type="AlphaFoldDB" id="A0A3P7K0B9"/>
<evidence type="ECO:0000313" key="1">
    <source>
        <dbReference type="EMBL" id="VDM84704.1"/>
    </source>
</evidence>
<dbReference type="EMBL" id="UYYB01132371">
    <property type="protein sequence ID" value="VDM84704.1"/>
    <property type="molecule type" value="Genomic_DNA"/>
</dbReference>
<proteinExistence type="predicted"/>
<organism evidence="1 2">
    <name type="scientific">Strongylus vulgaris</name>
    <name type="common">Blood worm</name>
    <dbReference type="NCBI Taxonomy" id="40348"/>
    <lineage>
        <taxon>Eukaryota</taxon>
        <taxon>Metazoa</taxon>
        <taxon>Ecdysozoa</taxon>
        <taxon>Nematoda</taxon>
        <taxon>Chromadorea</taxon>
        <taxon>Rhabditida</taxon>
        <taxon>Rhabditina</taxon>
        <taxon>Rhabditomorpha</taxon>
        <taxon>Strongyloidea</taxon>
        <taxon>Strongylidae</taxon>
        <taxon>Strongylus</taxon>
    </lineage>
</organism>
<accession>A0A3P7K0B9</accession>
<gene>
    <name evidence="1" type="ORF">SVUK_LOCUS19702</name>
</gene>
<dbReference type="Gene3D" id="3.40.50.300">
    <property type="entry name" value="P-loop containing nucleotide triphosphate hydrolases"/>
    <property type="match status" value="1"/>
</dbReference>
<dbReference type="PANTHER" id="PTHR19229:SF151">
    <property type="entry name" value="ABC TRANSPORTER DOMAIN-CONTAINING PROTEIN"/>
    <property type="match status" value="1"/>
</dbReference>
<dbReference type="SUPFAM" id="SSF52540">
    <property type="entry name" value="P-loop containing nucleoside triphosphate hydrolases"/>
    <property type="match status" value="1"/>
</dbReference>
<dbReference type="OrthoDB" id="416154at2759"/>
<sequence length="92" mass="10246">MAVIGGSPVVLLDEPTAGMDPGARRDVETLLESIKVDRTVLLTTHYMDEAELLGDRVAIMAKGRVYCCGTPQFLKKRCELLVYREKCNPVDY</sequence>
<evidence type="ECO:0000313" key="2">
    <source>
        <dbReference type="Proteomes" id="UP000270094"/>
    </source>
</evidence>
<dbReference type="GO" id="GO:0140359">
    <property type="term" value="F:ABC-type transporter activity"/>
    <property type="evidence" value="ECO:0007669"/>
    <property type="project" value="InterPro"/>
</dbReference>